<feature type="transmembrane region" description="Helical" evidence="2">
    <location>
        <begin position="623"/>
        <end position="643"/>
    </location>
</feature>
<dbReference type="InterPro" id="IPR052971">
    <property type="entry name" value="TRP_calcium_channel"/>
</dbReference>
<evidence type="ECO:0000256" key="2">
    <source>
        <dbReference type="SAM" id="Phobius"/>
    </source>
</evidence>
<dbReference type="InterPro" id="IPR056336">
    <property type="entry name" value="YVC1_C"/>
</dbReference>
<keyword evidence="6" id="KW-1185">Reference proteome</keyword>
<dbReference type="eggNOG" id="ENOG502QU70">
    <property type="taxonomic scope" value="Eukaryota"/>
</dbReference>
<dbReference type="OMA" id="ICLYEKT"/>
<keyword evidence="2" id="KW-0812">Transmembrane</keyword>
<proteinExistence type="predicted"/>
<reference evidence="6" key="1">
    <citation type="journal article" date="2011" name="Nat. Commun.">
        <title>Effector diversification within compartments of the Leptosphaeria maculans genome affected by Repeat-Induced Point mutations.</title>
        <authorList>
            <person name="Rouxel T."/>
            <person name="Grandaubert J."/>
            <person name="Hane J.K."/>
            <person name="Hoede C."/>
            <person name="van de Wouw A.P."/>
            <person name="Couloux A."/>
            <person name="Dominguez V."/>
            <person name="Anthouard V."/>
            <person name="Bally P."/>
            <person name="Bourras S."/>
            <person name="Cozijnsen A.J."/>
            <person name="Ciuffetti L.M."/>
            <person name="Degrave A."/>
            <person name="Dilmaghani A."/>
            <person name="Duret L."/>
            <person name="Fudal I."/>
            <person name="Goodwin S.B."/>
            <person name="Gout L."/>
            <person name="Glaser N."/>
            <person name="Linglin J."/>
            <person name="Kema G.H.J."/>
            <person name="Lapalu N."/>
            <person name="Lawrence C.B."/>
            <person name="May K."/>
            <person name="Meyer M."/>
            <person name="Ollivier B."/>
            <person name="Poulain J."/>
            <person name="Schoch C.L."/>
            <person name="Simon A."/>
            <person name="Spatafora J.W."/>
            <person name="Stachowiak A."/>
            <person name="Turgeon B.G."/>
            <person name="Tyler B.M."/>
            <person name="Vincent D."/>
            <person name="Weissenbach J."/>
            <person name="Amselem J."/>
            <person name="Quesneville H."/>
            <person name="Oliver R.P."/>
            <person name="Wincker P."/>
            <person name="Balesdent M.-H."/>
            <person name="Howlett B.J."/>
        </authorList>
    </citation>
    <scope>NUCLEOTIDE SEQUENCE [LARGE SCALE GENOMIC DNA]</scope>
    <source>
        <strain evidence="6">JN3 / isolate v23.1.3 / race Av1-4-5-6-7-8</strain>
    </source>
</reference>
<protein>
    <submittedName>
        <fullName evidence="5">Predicted protein</fullName>
    </submittedName>
</protein>
<feature type="region of interest" description="Disordered" evidence="1">
    <location>
        <begin position="1275"/>
        <end position="1323"/>
    </location>
</feature>
<dbReference type="VEuPathDB" id="FungiDB:LEMA_P035930.1"/>
<keyword evidence="2" id="KW-0472">Membrane</keyword>
<accession>E4ZRS2</accession>
<organism evidence="6">
    <name type="scientific">Leptosphaeria maculans (strain JN3 / isolate v23.1.3 / race Av1-4-5-6-7-8)</name>
    <name type="common">Blackleg fungus</name>
    <name type="synonym">Phoma lingam</name>
    <dbReference type="NCBI Taxonomy" id="985895"/>
    <lineage>
        <taxon>Eukaryota</taxon>
        <taxon>Fungi</taxon>
        <taxon>Dikarya</taxon>
        <taxon>Ascomycota</taxon>
        <taxon>Pezizomycotina</taxon>
        <taxon>Dothideomycetes</taxon>
        <taxon>Pleosporomycetidae</taxon>
        <taxon>Pleosporales</taxon>
        <taxon>Pleosporineae</taxon>
        <taxon>Leptosphaeriaceae</taxon>
        <taxon>Plenodomus</taxon>
        <taxon>Plenodomus lingam/Leptosphaeria maculans species complex</taxon>
    </lineage>
</organism>
<evidence type="ECO:0000313" key="6">
    <source>
        <dbReference type="Proteomes" id="UP000002668"/>
    </source>
</evidence>
<feature type="transmembrane region" description="Helical" evidence="2">
    <location>
        <begin position="810"/>
        <end position="826"/>
    </location>
</feature>
<feature type="region of interest" description="Disordered" evidence="1">
    <location>
        <begin position="921"/>
        <end position="972"/>
    </location>
</feature>
<gene>
    <name evidence="5" type="ORF">LEMA_P035930.1</name>
</gene>
<feature type="region of interest" description="Disordered" evidence="1">
    <location>
        <begin position="984"/>
        <end position="1073"/>
    </location>
</feature>
<feature type="domain" description="Calcium channel YVC1-like C-terminal transmembrane" evidence="4">
    <location>
        <begin position="537"/>
        <end position="843"/>
    </location>
</feature>
<feature type="transmembrane region" description="Helical" evidence="2">
    <location>
        <begin position="728"/>
        <end position="754"/>
    </location>
</feature>
<feature type="region of interest" description="Disordered" evidence="1">
    <location>
        <begin position="1"/>
        <end position="21"/>
    </location>
</feature>
<feature type="compositionally biased region" description="Polar residues" evidence="1">
    <location>
        <begin position="88"/>
        <end position="100"/>
    </location>
</feature>
<evidence type="ECO:0000259" key="4">
    <source>
        <dbReference type="Pfam" id="PF23317"/>
    </source>
</evidence>
<feature type="transmembrane region" description="Helical" evidence="2">
    <location>
        <begin position="663"/>
        <end position="685"/>
    </location>
</feature>
<name>E4ZRS2_LEPMJ</name>
<feature type="domain" description="YVC1 N-terminal linker helical" evidence="3">
    <location>
        <begin position="328"/>
        <end position="456"/>
    </location>
</feature>
<feature type="region of interest" description="Disordered" evidence="1">
    <location>
        <begin position="217"/>
        <end position="251"/>
    </location>
</feature>
<feature type="region of interest" description="Disordered" evidence="1">
    <location>
        <begin position="459"/>
        <end position="500"/>
    </location>
</feature>
<dbReference type="InterPro" id="IPR056337">
    <property type="entry name" value="LHD_YVC1"/>
</dbReference>
<dbReference type="OrthoDB" id="2373987at2759"/>
<keyword evidence="2" id="KW-1133">Transmembrane helix</keyword>
<dbReference type="Pfam" id="PF23190">
    <property type="entry name" value="LHD_TRPY1"/>
    <property type="match status" value="1"/>
</dbReference>
<feature type="transmembrane region" description="Helical" evidence="2">
    <location>
        <begin position="697"/>
        <end position="716"/>
    </location>
</feature>
<feature type="transmembrane region" description="Helical" evidence="2">
    <location>
        <begin position="778"/>
        <end position="798"/>
    </location>
</feature>
<feature type="compositionally biased region" description="Basic and acidic residues" evidence="1">
    <location>
        <begin position="1313"/>
        <end position="1323"/>
    </location>
</feature>
<feature type="compositionally biased region" description="Basic residues" evidence="1">
    <location>
        <begin position="947"/>
        <end position="965"/>
    </location>
</feature>
<evidence type="ECO:0000313" key="5">
    <source>
        <dbReference type="EMBL" id="CBX93919.1"/>
    </source>
</evidence>
<feature type="compositionally biased region" description="Polar residues" evidence="1">
    <location>
        <begin position="1282"/>
        <end position="1291"/>
    </location>
</feature>
<feature type="compositionally biased region" description="Polar residues" evidence="1">
    <location>
        <begin position="1094"/>
        <end position="1115"/>
    </location>
</feature>
<feature type="compositionally biased region" description="Basic residues" evidence="1">
    <location>
        <begin position="1301"/>
        <end position="1311"/>
    </location>
</feature>
<feature type="compositionally biased region" description="Acidic residues" evidence="1">
    <location>
        <begin position="224"/>
        <end position="243"/>
    </location>
</feature>
<dbReference type="Proteomes" id="UP000002668">
    <property type="component" value="Genome"/>
</dbReference>
<dbReference type="HOGENOM" id="CLU_003613_0_0_1"/>
<evidence type="ECO:0000256" key="1">
    <source>
        <dbReference type="SAM" id="MobiDB-lite"/>
    </source>
</evidence>
<dbReference type="InParanoid" id="E4ZRS2"/>
<dbReference type="PANTHER" id="PTHR35859">
    <property type="entry name" value="NONSELECTIVE CATION CHANNEL PROTEIN"/>
    <property type="match status" value="1"/>
</dbReference>
<sequence>MRDSDIHLQRPTHSVPLTASHSQFIASMTPSPVSAAGETSWHTCRLTDAPQSSTWPDGYHVRWREIAMGQMGDWQSMQSMQSRTEPVQFPASHTTPSGRSMGSLRHVGDEQADCRTKWARSGFLVAVPVPSLLISLVGGVPGRSEAASVQGCNHYPIYFQPTTRPRLLRPRPHDRSRAQLLFWTPVFSSMFASLLRSKKSQPSESTPLLAALNRYRSRQHGEPSEPDESPGLDQYEDEDDEENFDRRRHDGPLLPVFSSELLGTLTKHSWTTHTQLTHCTDRLPIYSTTHAIRIVLVQRCETTLSWDQLRSPQVSQFLVKPIQQQIRSDHFSRGALYCLLANCLQFRKEAEENPGNMGVSKTRALICELLAMRLLKEFSTREMIDALSYDFDPLQGLQAQSRSNNTPNWARPALRSARISTLEIAIRAQAKKFLAHPLVVRQLEAIWAGTIVFHSAADNLHRKPDSPQGRGYDAFDNNRSPRAGPSRRLSPTKSPAPLPPTALLRRTVTLYDPHDASLFKLSRLRVPRYRNLFSTLSYGIMLGLFLAVLAEKSDDITGLEVLFWFWSAGYMLDEVVGFSEQGFGLYIMSVWNAFDLGILLMFMAYYILRLYGILMPDVSRHRVAAMAYDVLGSTAVLLFPRLFSALDHYRYFSQLLIAFKMMAMDLVAILVLIVISCSGFFVAFSLAFKRDLGASDAAYAIFQLVMGFTPAAWDLWPEMNILGKSLLALFLFICHFLIVTILVTVLTNSFMAVVKNAEEEHQFLFAVNTISMVKSDALFSYIAPTNIIGWLLIPLKYTMSFKKFLRMNRLVIKLTHIPILFIIFVYERVLLSHLAYGPTDLVERRGRSDDKSPIPAFSIRGPVDLFSPRLREPSVTTFHKDRALEEVFRRPYRDASIRTPSQQYPTGRRNSGDVVADWMKRMGDDDENEPPQDDSRSVLDRLEGRKRPYLRRSKTSGLSRRKHPLANRTVVSDPDENFITSFTRPIAEEEEPDLSMEIPQQTDADGDDEDDHASTDHRSTPTGDILVAKENKRPQTGYQSSDDDLFRTPMTAIPKSRASPPRVVGSPSQSSLKGVVPISQNKKVLRTKTGHARNASSSTVLFSPTKDSMNSSRPTSPEKRPKTGTRSGTATGTATPRFDGAIMSGVRTPKRGPGPPAAASRPRTIMPPRDSGRQVPNMATFLALNQRDRAPSFNAVALDLASDLGDNNLNPNFGNLDALALPASFTTQFEMAARMKKAREQQKGSDVDSDSNRMSRIMLARMTTLEEGFRDMLQEVKGLKTGESQMGSRGSPTPPNELAKRKGKAKKRPSKRNSGDERLGSSL</sequence>
<feature type="compositionally biased region" description="Low complexity" evidence="1">
    <location>
        <begin position="1124"/>
        <end position="1135"/>
    </location>
</feature>
<dbReference type="STRING" id="985895.E4ZRS2"/>
<feature type="compositionally biased region" description="Polar residues" evidence="1">
    <location>
        <begin position="11"/>
        <end position="21"/>
    </location>
</feature>
<feature type="compositionally biased region" description="Basic and acidic residues" evidence="1">
    <location>
        <begin position="933"/>
        <end position="946"/>
    </location>
</feature>
<feature type="region of interest" description="Disordered" evidence="1">
    <location>
        <begin position="1085"/>
        <end position="1174"/>
    </location>
</feature>
<dbReference type="Pfam" id="PF23317">
    <property type="entry name" value="YVC1_C"/>
    <property type="match status" value="1"/>
</dbReference>
<feature type="transmembrane region" description="Helical" evidence="2">
    <location>
        <begin position="532"/>
        <end position="550"/>
    </location>
</feature>
<feature type="region of interest" description="Disordered" evidence="1">
    <location>
        <begin position="88"/>
        <end position="108"/>
    </location>
</feature>
<dbReference type="EMBL" id="FP929116">
    <property type="protein sequence ID" value="CBX93919.1"/>
    <property type="molecule type" value="Genomic_DNA"/>
</dbReference>
<dbReference type="PANTHER" id="PTHR35859:SF4">
    <property type="entry name" value="MEMBRANE CHANNEL PROTEIN, PUTATIVE (AFU_ORTHOLOGUE AFUA_6G11300)-RELATED"/>
    <property type="match status" value="1"/>
</dbReference>
<feature type="transmembrane region" description="Helical" evidence="2">
    <location>
        <begin position="585"/>
        <end position="608"/>
    </location>
</feature>
<evidence type="ECO:0000259" key="3">
    <source>
        <dbReference type="Pfam" id="PF23190"/>
    </source>
</evidence>